<organism evidence="1">
    <name type="scientific">marine sediment metagenome</name>
    <dbReference type="NCBI Taxonomy" id="412755"/>
    <lineage>
        <taxon>unclassified sequences</taxon>
        <taxon>metagenomes</taxon>
        <taxon>ecological metagenomes</taxon>
    </lineage>
</organism>
<comment type="caution">
    <text evidence="1">The sequence shown here is derived from an EMBL/GenBank/DDBJ whole genome shotgun (WGS) entry which is preliminary data.</text>
</comment>
<accession>A0A0F9TET1</accession>
<dbReference type="AlphaFoldDB" id="A0A0F9TET1"/>
<name>A0A0F9TET1_9ZZZZ</name>
<sequence>MPKDIAPLGEFSDLGKIAAQSFNMKGDKQGMAITKFGRKSARGLARIIVSLPFVYYRDALSKLQKKGKLPSDLADLQLIDIMEEIDPDYAG</sequence>
<dbReference type="EMBL" id="LAZR01000243">
    <property type="protein sequence ID" value="KKN79720.1"/>
    <property type="molecule type" value="Genomic_DNA"/>
</dbReference>
<protein>
    <submittedName>
        <fullName evidence="1">Uncharacterized protein</fullName>
    </submittedName>
</protein>
<reference evidence="1" key="1">
    <citation type="journal article" date="2015" name="Nature">
        <title>Complex archaea that bridge the gap between prokaryotes and eukaryotes.</title>
        <authorList>
            <person name="Spang A."/>
            <person name="Saw J.H."/>
            <person name="Jorgensen S.L."/>
            <person name="Zaremba-Niedzwiedzka K."/>
            <person name="Martijn J."/>
            <person name="Lind A.E."/>
            <person name="van Eijk R."/>
            <person name="Schleper C."/>
            <person name="Guy L."/>
            <person name="Ettema T.J."/>
        </authorList>
    </citation>
    <scope>NUCLEOTIDE SEQUENCE</scope>
</reference>
<evidence type="ECO:0000313" key="1">
    <source>
        <dbReference type="EMBL" id="KKN79720.1"/>
    </source>
</evidence>
<proteinExistence type="predicted"/>
<gene>
    <name evidence="1" type="ORF">LCGC14_0337420</name>
</gene>